<protein>
    <recommendedName>
        <fullName evidence="2">C2H2-type domain-containing protein</fullName>
    </recommendedName>
</protein>
<feature type="domain" description="C2H2-type" evidence="2">
    <location>
        <begin position="78"/>
        <end position="106"/>
    </location>
</feature>
<dbReference type="GeneID" id="36329143"/>
<evidence type="ECO:0000313" key="4">
    <source>
        <dbReference type="Proteomes" id="UP000194127"/>
    </source>
</evidence>
<evidence type="ECO:0000259" key="2">
    <source>
        <dbReference type="PROSITE" id="PS50157"/>
    </source>
</evidence>
<proteinExistence type="predicted"/>
<dbReference type="RefSeq" id="XP_024342942.1">
    <property type="nucleotide sequence ID" value="XM_024484194.1"/>
</dbReference>
<dbReference type="OrthoDB" id="2782214at2759"/>
<gene>
    <name evidence="3" type="ORF">POSPLADRAFT_1132262</name>
</gene>
<keyword evidence="1" id="KW-0862">Zinc</keyword>
<dbReference type="EMBL" id="KZ110592">
    <property type="protein sequence ID" value="OSX66148.1"/>
    <property type="molecule type" value="Genomic_DNA"/>
</dbReference>
<dbReference type="InterPro" id="IPR013087">
    <property type="entry name" value="Znf_C2H2_type"/>
</dbReference>
<keyword evidence="1" id="KW-0479">Metal-binding</keyword>
<reference evidence="3 4" key="1">
    <citation type="submission" date="2017-04" db="EMBL/GenBank/DDBJ databases">
        <title>Genome Sequence of the Model Brown-Rot Fungus Postia placenta SB12.</title>
        <authorList>
            <consortium name="DOE Joint Genome Institute"/>
            <person name="Gaskell J."/>
            <person name="Kersten P."/>
            <person name="Larrondo L.F."/>
            <person name="Canessa P."/>
            <person name="Martinez D."/>
            <person name="Hibbett D."/>
            <person name="Schmoll M."/>
            <person name="Kubicek C.P."/>
            <person name="Martinez A.T."/>
            <person name="Yadav J."/>
            <person name="Master E."/>
            <person name="Magnuson J.K."/>
            <person name="James T."/>
            <person name="Yaver D."/>
            <person name="Berka R."/>
            <person name="Labutti K."/>
            <person name="Lipzen A."/>
            <person name="Aerts A."/>
            <person name="Barry K."/>
            <person name="Henrissat B."/>
            <person name="Blanchette R."/>
            <person name="Grigoriev I."/>
            <person name="Cullen D."/>
        </authorList>
    </citation>
    <scope>NUCLEOTIDE SEQUENCE [LARGE SCALE GENOMIC DNA]</scope>
    <source>
        <strain evidence="3 4">MAD-698-R-SB12</strain>
    </source>
</reference>
<dbReference type="PROSITE" id="PS50157">
    <property type="entry name" value="ZINC_FINGER_C2H2_2"/>
    <property type="match status" value="1"/>
</dbReference>
<keyword evidence="1" id="KW-0863">Zinc-finger</keyword>
<evidence type="ECO:0000313" key="3">
    <source>
        <dbReference type="EMBL" id="OSX66148.1"/>
    </source>
</evidence>
<evidence type="ECO:0000256" key="1">
    <source>
        <dbReference type="PROSITE-ProRule" id="PRU00042"/>
    </source>
</evidence>
<sequence>AECRWSSSPCGMALQDLSPGGITRHLKEHHFDDVVNLWHDRKRGGCQWSAVGQPCCIELYYGGFGKHVASVHLKSISCKCPACGQECCRVDALRRHQREVCVGRAPTDPWTG</sequence>
<keyword evidence="4" id="KW-1185">Reference proteome</keyword>
<dbReference type="AlphaFoldDB" id="A0A1X6NBY2"/>
<dbReference type="Proteomes" id="UP000194127">
    <property type="component" value="Unassembled WGS sequence"/>
</dbReference>
<dbReference type="GO" id="GO:0008270">
    <property type="term" value="F:zinc ion binding"/>
    <property type="evidence" value="ECO:0007669"/>
    <property type="project" value="UniProtKB-KW"/>
</dbReference>
<feature type="non-terminal residue" evidence="3">
    <location>
        <position position="1"/>
    </location>
</feature>
<organism evidence="3 4">
    <name type="scientific">Postia placenta MAD-698-R-SB12</name>
    <dbReference type="NCBI Taxonomy" id="670580"/>
    <lineage>
        <taxon>Eukaryota</taxon>
        <taxon>Fungi</taxon>
        <taxon>Dikarya</taxon>
        <taxon>Basidiomycota</taxon>
        <taxon>Agaricomycotina</taxon>
        <taxon>Agaricomycetes</taxon>
        <taxon>Polyporales</taxon>
        <taxon>Adustoporiaceae</taxon>
        <taxon>Rhodonia</taxon>
    </lineage>
</organism>
<name>A0A1X6NBY2_9APHY</name>
<accession>A0A1X6NBY2</accession>